<reference evidence="3 4" key="1">
    <citation type="journal article" date="2019" name="Emerg. Microbes Infect.">
        <title>Comprehensive subspecies identification of 175 nontuberculous mycobacteria species based on 7547 genomic profiles.</title>
        <authorList>
            <person name="Matsumoto Y."/>
            <person name="Kinjo T."/>
            <person name="Motooka D."/>
            <person name="Nabeya D."/>
            <person name="Jung N."/>
            <person name="Uechi K."/>
            <person name="Horii T."/>
            <person name="Iida T."/>
            <person name="Fujita J."/>
            <person name="Nakamura S."/>
        </authorList>
    </citation>
    <scope>NUCLEOTIDE SEQUENCE [LARGE SCALE GENOMIC DNA]</scope>
    <source>
        <strain evidence="3 4">JCM 12272</strain>
    </source>
</reference>
<sequence>MATIKLLRPTCWDRWAQGAVLSATLGLGVLAAPAVAIAAPDDGTWDVETYDDCMSKTVRNADLCCLDSGGVPTSDSNDTQSDGSPNCYAPPAQQAGVERGTAPRPPRAIIDTPMEPATELAPGIGPNRPLPTVVAPG</sequence>
<keyword evidence="2" id="KW-0732">Signal</keyword>
<keyword evidence="4" id="KW-1185">Reference proteome</keyword>
<name>A0A6N4UQJ2_9MYCO</name>
<evidence type="ECO:0000313" key="3">
    <source>
        <dbReference type="EMBL" id="BBX25917.1"/>
    </source>
</evidence>
<accession>A0A6N4UQJ2</accession>
<evidence type="ECO:0000256" key="1">
    <source>
        <dbReference type="SAM" id="MobiDB-lite"/>
    </source>
</evidence>
<protein>
    <submittedName>
        <fullName evidence="3">Uncharacterized protein</fullName>
    </submittedName>
</protein>
<feature type="signal peptide" evidence="2">
    <location>
        <begin position="1"/>
        <end position="38"/>
    </location>
</feature>
<dbReference type="EMBL" id="AP022565">
    <property type="protein sequence ID" value="BBX25917.1"/>
    <property type="molecule type" value="Genomic_DNA"/>
</dbReference>
<proteinExistence type="predicted"/>
<dbReference type="AlphaFoldDB" id="A0A6N4UQJ2"/>
<gene>
    <name evidence="3" type="ORF">MALV_10420</name>
</gene>
<dbReference type="KEGG" id="malv:MALV_10420"/>
<feature type="chain" id="PRO_5027000837" evidence="2">
    <location>
        <begin position="39"/>
        <end position="137"/>
    </location>
</feature>
<evidence type="ECO:0000313" key="4">
    <source>
        <dbReference type="Proteomes" id="UP000466906"/>
    </source>
</evidence>
<dbReference type="Proteomes" id="UP000466906">
    <property type="component" value="Chromosome"/>
</dbReference>
<evidence type="ECO:0000256" key="2">
    <source>
        <dbReference type="SAM" id="SignalP"/>
    </source>
</evidence>
<organism evidence="3 4">
    <name type="scientific">Mycolicibacterium alvei</name>
    <dbReference type="NCBI Taxonomy" id="67081"/>
    <lineage>
        <taxon>Bacteria</taxon>
        <taxon>Bacillati</taxon>
        <taxon>Actinomycetota</taxon>
        <taxon>Actinomycetes</taxon>
        <taxon>Mycobacteriales</taxon>
        <taxon>Mycobacteriaceae</taxon>
        <taxon>Mycolicibacterium</taxon>
    </lineage>
</organism>
<feature type="compositionally biased region" description="Polar residues" evidence="1">
    <location>
        <begin position="71"/>
        <end position="84"/>
    </location>
</feature>
<feature type="region of interest" description="Disordered" evidence="1">
    <location>
        <begin position="67"/>
        <end position="137"/>
    </location>
</feature>
<dbReference type="RefSeq" id="WP_163661687.1">
    <property type="nucleotide sequence ID" value="NZ_AP022565.1"/>
</dbReference>